<feature type="transmembrane region" description="Helical" evidence="1">
    <location>
        <begin position="75"/>
        <end position="96"/>
    </location>
</feature>
<name>A0A0G4EG28_VITBC</name>
<dbReference type="VEuPathDB" id="CryptoDB:Vbra_2055"/>
<feature type="transmembrane region" description="Helical" evidence="1">
    <location>
        <begin position="108"/>
        <end position="127"/>
    </location>
</feature>
<sequence>MILSSSFPPFLRPTRRALLSLRSLFVLNCLRLGLFGVLGVAGAVVFSKYGGITGYDDLRADERWEHRFSFLRLSAFLWLPAALGCFNATLGLYGSYYRHKCVTMADSFVGMPVSCVVLFCAIVSHYLGDSFHAFLRIIAGISRPNALEAESADWWHRSVCETWLFAIIMLWTCLGVQVAEGIFR</sequence>
<accession>A0A0G4EG28</accession>
<protein>
    <submittedName>
        <fullName evidence="2">Uncharacterized protein</fullName>
    </submittedName>
</protein>
<evidence type="ECO:0000313" key="3">
    <source>
        <dbReference type="Proteomes" id="UP000041254"/>
    </source>
</evidence>
<evidence type="ECO:0000313" key="2">
    <source>
        <dbReference type="EMBL" id="CEL94440.1"/>
    </source>
</evidence>
<dbReference type="AlphaFoldDB" id="A0A0G4EG28"/>
<reference evidence="2 3" key="1">
    <citation type="submission" date="2014-11" db="EMBL/GenBank/DDBJ databases">
        <authorList>
            <person name="Zhu J."/>
            <person name="Qi W."/>
            <person name="Song R."/>
        </authorList>
    </citation>
    <scope>NUCLEOTIDE SEQUENCE [LARGE SCALE GENOMIC DNA]</scope>
</reference>
<evidence type="ECO:0000256" key="1">
    <source>
        <dbReference type="SAM" id="Phobius"/>
    </source>
</evidence>
<feature type="transmembrane region" description="Helical" evidence="1">
    <location>
        <begin position="21"/>
        <end position="46"/>
    </location>
</feature>
<gene>
    <name evidence="2" type="ORF">Vbra_2055</name>
</gene>
<organism evidence="2 3">
    <name type="scientific">Vitrella brassicaformis (strain CCMP3155)</name>
    <dbReference type="NCBI Taxonomy" id="1169540"/>
    <lineage>
        <taxon>Eukaryota</taxon>
        <taxon>Sar</taxon>
        <taxon>Alveolata</taxon>
        <taxon>Colpodellida</taxon>
        <taxon>Vitrellaceae</taxon>
        <taxon>Vitrella</taxon>
    </lineage>
</organism>
<keyword evidence="1" id="KW-1133">Transmembrane helix</keyword>
<feature type="transmembrane region" description="Helical" evidence="1">
    <location>
        <begin position="163"/>
        <end position="183"/>
    </location>
</feature>
<dbReference type="EMBL" id="CDMY01000219">
    <property type="protein sequence ID" value="CEL94440.1"/>
    <property type="molecule type" value="Genomic_DNA"/>
</dbReference>
<dbReference type="InParanoid" id="A0A0G4EG28"/>
<keyword evidence="3" id="KW-1185">Reference proteome</keyword>
<keyword evidence="1" id="KW-0812">Transmembrane</keyword>
<proteinExistence type="predicted"/>
<keyword evidence="1" id="KW-0472">Membrane</keyword>
<dbReference type="Proteomes" id="UP000041254">
    <property type="component" value="Unassembled WGS sequence"/>
</dbReference>